<keyword evidence="3 8" id="KW-0808">Transferase</keyword>
<feature type="domain" description="RNA polymerase Rpb1" evidence="9">
    <location>
        <begin position="19"/>
        <end position="67"/>
    </location>
</feature>
<evidence type="ECO:0000256" key="6">
    <source>
        <dbReference type="ARBA" id="ARBA00022833"/>
    </source>
</evidence>
<dbReference type="CDD" id="cd02655">
    <property type="entry name" value="RNAP_beta'_C"/>
    <property type="match status" value="1"/>
</dbReference>
<evidence type="ECO:0000313" key="12">
    <source>
        <dbReference type="EMBL" id="QIZ74170.1"/>
    </source>
</evidence>
<organism evidence="12">
    <name type="scientific">Uronema confervicola</name>
    <dbReference type="NCBI Taxonomy" id="764120"/>
    <lineage>
        <taxon>Eukaryota</taxon>
        <taxon>Viridiplantae</taxon>
        <taxon>Chlorophyta</taxon>
        <taxon>core chlorophytes</taxon>
        <taxon>Chlorophyceae</taxon>
        <taxon>OCC clade</taxon>
        <taxon>Chaetophorales</taxon>
        <taxon>Uronemataceae</taxon>
        <taxon>Uronema</taxon>
    </lineage>
</organism>
<comment type="cofactor">
    <cofactor evidence="8">
        <name>Zn(2+)</name>
        <dbReference type="ChEBI" id="CHEBI:29105"/>
    </cofactor>
    <text evidence="8">Binds 1 Zn(2+) ion per subunit.</text>
</comment>
<feature type="binding site" evidence="8">
    <location>
        <position position="317"/>
    </location>
    <ligand>
        <name>Zn(2+)</name>
        <dbReference type="ChEBI" id="CHEBI:29105"/>
    </ligand>
</feature>
<feature type="domain" description="RNA polymerase Rpb1" evidence="10">
    <location>
        <begin position="177"/>
        <end position="664"/>
    </location>
</feature>
<keyword evidence="2 12" id="KW-0934">Plastid</keyword>
<dbReference type="RefSeq" id="YP_009773700.1">
    <property type="nucleotide sequence ID" value="NC_047430.1"/>
</dbReference>
<evidence type="ECO:0000256" key="1">
    <source>
        <dbReference type="ARBA" id="ARBA00022478"/>
    </source>
</evidence>
<evidence type="ECO:0000256" key="7">
    <source>
        <dbReference type="ARBA" id="ARBA00023163"/>
    </source>
</evidence>
<keyword evidence="4 8" id="KW-0548">Nucleotidyltransferase</keyword>
<keyword evidence="1 8" id="KW-0240">DNA-directed RNA polymerase</keyword>
<dbReference type="EC" id="2.7.7.6" evidence="8"/>
<keyword evidence="7 8" id="KW-0804">Transcription</keyword>
<name>A0A6H1U7L6_9CHLO</name>
<dbReference type="Pfam" id="PF04983">
    <property type="entry name" value="RNA_pol_Rpb1_3"/>
    <property type="match status" value="1"/>
</dbReference>
<feature type="domain" description="RNA polymerase Rpb1" evidence="10">
    <location>
        <begin position="2088"/>
        <end position="2144"/>
    </location>
</feature>
<dbReference type="InterPro" id="IPR038120">
    <property type="entry name" value="Rpb1_funnel_sf"/>
</dbReference>
<dbReference type="Pfam" id="PF04998">
    <property type="entry name" value="RNA_pol_Rpb1_5"/>
    <property type="match status" value="2"/>
</dbReference>
<dbReference type="GO" id="GO:0000428">
    <property type="term" value="C:DNA-directed RNA polymerase complex"/>
    <property type="evidence" value="ECO:0007669"/>
    <property type="project" value="UniProtKB-KW"/>
</dbReference>
<evidence type="ECO:0000259" key="10">
    <source>
        <dbReference type="Pfam" id="PF04998"/>
    </source>
</evidence>
<dbReference type="InterPro" id="IPR045867">
    <property type="entry name" value="DNA-dir_RpoC_beta_prime"/>
</dbReference>
<dbReference type="Pfam" id="PF05000">
    <property type="entry name" value="RNA_pol_Rpb1_4"/>
    <property type="match status" value="1"/>
</dbReference>
<evidence type="ECO:0000256" key="8">
    <source>
        <dbReference type="HAMAP-Rule" id="MF_01324"/>
    </source>
</evidence>
<dbReference type="NCBIfam" id="TIGR02388">
    <property type="entry name" value="rpoC2_cyan"/>
    <property type="match status" value="1"/>
</dbReference>
<sequence>MSFSNSKKEFIPIFWNVSFNKGTLKNFVSWCFVNYGQRKTIKILEKLQLIGFGYATKAGVSISIDDLQIPPAKSLLLAESDGDIEDGFLNYQKSRLTGLERFQRIIETWHNTSESLKDEMIKNFRKIDILNPVFMMAFSGARGNVSQVRQLVSMRGLMSDPQGKILSFPIISNFREGLTLTEYVISCYGARKGVVDTALRTANAGYLTRRLVDVAQHVIVLKFDCGTKKGFYLTEMKKFNKTLYPLRQRLLGRVLAANIYKSNSVNNSLLNSDKEIIGFRNEEISATLAEKISKVTNKVFIRSPLTCQTPRLVCQLCYGWSLSEGYLVAIGEAVGVIAAQSIGEPGTQLTMRTFHTGGVFSGEMFDQLIAPYDGFVSYPNSIPGTLIRTTQGKIAFLTKIEGQLSICKTKNDDFISSTSHSFKLPAYTVLFVRNNETIIKDQLIAELAFLSPTMQKTGEIAEFVVKSEMEGQLCSGSVNVLETYTEYNDIMTKSIDWGLVWILSGKICQLPLNSAFFALPGDLVNKQSTLSQIKWNVPMRSVVDTNLLVNEVNLRQSSLSGFQSKFRLFSIGKRFERVEKYLQKKWLQKTNLHVLNSFLNSKIKLNNKNKKVCFYPFSFIEESKTKLNNNQKFSTKKLFLSEAKTKDLVLEKQNNNLLLKLRKKQRFSKFSPIETKQWYESSLTKTSIVSLKKASLTHYSSSRIEQKVFPLFDQSHQKNLNSSKNFIVSKKENINLNLPLIFLPIANICYKKIGYFFLFENKTFLSLKKKPNFGFSVHQINSLFFDFYKKSQNTGKNSFYYKNSLLNKIVQKKLKNKFFNKNSLKIISTFNQKIGKLNCQSSRDIFFMPNHLDETCLNSIDMKNKKLSNVKFPNNKNSYSLFHWFPKMYLTETGGKYVYLLTYDFFSHFGEKTYSIKSTLIARIFWVNNSVKQINSNLALDQQNNVFSSLIYSFQLKNLNIPSLEKSLDYMYIKSYKSTSFNSWFLSLSKSRTKSSFSKEKFKNYFINLKHFCFKTRKIDHKTLKLKYKLYKKTLPYFNNEVQDVKSVGLNVTRVSNTRPKFVLKDCNIGWIYKPKHLVSAISLHNKFFRPGQLIIDDVIFDNSPIYIECIPEGDLKKMVLENKSSKFFSKTDKKCLEKFKFTKKFTAVTFFNIKKLVKTGNNIFFNSDNFLLKNQKILHFSLLLSFSQVFIAYLTFYKCSMKNLNTTVDKVFCDSFVLVIKPVTEYPLYKPNFYKKILYKLQKKSEHYFFHNSWTVQNKIFSKILQQNYHSTILNKQNQSLKLLDTFPTIDLCLKVKWKGIQKDFLETILQNTLNLKLYFLMNKPKKVLKNNFKKEYKRKNCQTLNSKFFYLTFESKKSLQLVELILFSTQKTFSNIPKTDDIIVFKFFEKNKNQFFSLLEKQFYRAQKSKVYNFFPICKKTTQVFGKSSRRGFIEPLFLPAFFGNQQEMDKKTNWRDFQLITMYFLGKPFDQNLNKSSILFLEGRELFSCLQDTKSSGSSYTLNQSFLEKKNSIFLKIKLTEIYFLFSAFFCAIKQRNQAAKLFYKMDSKRKTRLNLISNSDSFSFTNTKEKNERISAQLDKNNKDNPIKTGFAQFSFLDSVKLKQNSLSCNFPFGSSFYVNQFDCVFDSFFSLFFFPRKVLGEKIFENKSQRKALKLSKISFINSEFFYRNCLNKKLPLLFLSSLLNFRQSSQELTLEKQVLNSKTLKNKIKKYCNFSDFENLIPENLLESGTFNHYSFKPKFYFNYYQKYPLEYFVKEIDHCFLFYKILSLFQTDKLSDNLIKSNKTNDKAKLLLKSKFEKNYLLSSPTKKINSFSFISTIFQQPCFEIFLTKEISFGYNQFQNFQFSKNMYNLQMKGLSAKLYFNTKLNQQEIALTRYLSPFLGEILRHDKYYWLQNTQRNRYLMLTKKDQISFSLISNFDQQHKFLSASNFLKMSQSSNPYFSKNQTYLGKFVARGDYFNFNNQRFGSSSESGIVIHFNNSKITVRKTQSFLLSPNCIFHYSHGDLVEKNKPLLSLPYKQLKTGDIVQGIPKVEQLLEARSTFKGKEEEDNLHKLLTFVFERYKTKFSLKLSVRKSFSFIQLILVNSVQRIYRSQGVSISDKHLEVIVKQMTSKVYITSRGDSSFFRGEHVDLYIVEMWNSLHPNLKKITYKPILLGISRSSLEVNSFLSAASFQHTKKVLSRSAFKTNIDFLNGLKENVIIGNLISAGTGNITVKLN</sequence>
<dbReference type="Gene3D" id="1.10.150.390">
    <property type="match status" value="1"/>
</dbReference>
<dbReference type="InterPro" id="IPR007083">
    <property type="entry name" value="RNA_pol_Rpb1_4"/>
</dbReference>
<reference evidence="12" key="1">
    <citation type="submission" date="2019-11" db="EMBL/GenBank/DDBJ databases">
        <title>The Chloroplast Genome of the Green Alga Uronema confervicolum.</title>
        <authorList>
            <person name="Liu B."/>
        </authorList>
    </citation>
    <scope>NUCLEOTIDE SEQUENCE</scope>
</reference>
<dbReference type="InterPro" id="IPR042102">
    <property type="entry name" value="RNA_pol_Rpb1_3_sf"/>
</dbReference>
<dbReference type="InterPro" id="IPR012756">
    <property type="entry name" value="DNA-dir_RpoC2_beta_pp"/>
</dbReference>
<feature type="binding site" evidence="8">
    <location>
        <position position="225"/>
    </location>
    <ligand>
        <name>Zn(2+)</name>
        <dbReference type="ChEBI" id="CHEBI:29105"/>
    </ligand>
</feature>
<dbReference type="GO" id="GO:0003899">
    <property type="term" value="F:DNA-directed RNA polymerase activity"/>
    <property type="evidence" value="ECO:0007669"/>
    <property type="project" value="UniProtKB-UniRule"/>
</dbReference>
<keyword evidence="5 8" id="KW-0479">Metal-binding</keyword>
<dbReference type="EMBL" id="MN701586">
    <property type="protein sequence ID" value="QIZ74170.1"/>
    <property type="molecule type" value="Genomic_DNA"/>
</dbReference>
<dbReference type="GO" id="GO:0006351">
    <property type="term" value="P:DNA-templated transcription"/>
    <property type="evidence" value="ECO:0007669"/>
    <property type="project" value="UniProtKB-UniRule"/>
</dbReference>
<dbReference type="GeneID" id="54626384"/>
<dbReference type="SUPFAM" id="SSF64484">
    <property type="entry name" value="beta and beta-prime subunits of DNA dependent RNA-polymerase"/>
    <property type="match status" value="2"/>
</dbReference>
<dbReference type="InterPro" id="IPR007066">
    <property type="entry name" value="RNA_pol_Rpb1_3"/>
</dbReference>
<gene>
    <name evidence="8 12" type="primary">rpoC2</name>
</gene>
<dbReference type="Gene3D" id="1.10.274.100">
    <property type="entry name" value="RNA polymerase Rpb1, domain 3"/>
    <property type="match status" value="1"/>
</dbReference>
<dbReference type="GO" id="GO:0003677">
    <property type="term" value="F:DNA binding"/>
    <property type="evidence" value="ECO:0007669"/>
    <property type="project" value="UniProtKB-UniRule"/>
</dbReference>
<dbReference type="Gene3D" id="1.10.1790.20">
    <property type="match status" value="1"/>
</dbReference>
<geneLocation type="chloroplast" evidence="12"/>
<dbReference type="PANTHER" id="PTHR19376:SF68">
    <property type="entry name" value="DNA-DIRECTED RNA POLYMERASE SUBUNIT BETA"/>
    <property type="match status" value="1"/>
</dbReference>
<feature type="binding site" evidence="8">
    <location>
        <position position="307"/>
    </location>
    <ligand>
        <name>Zn(2+)</name>
        <dbReference type="ChEBI" id="CHEBI:29105"/>
    </ligand>
</feature>
<comment type="function">
    <text evidence="8">DNA-dependent RNA polymerase catalyzes the transcription of DNA into RNA using the four ribonucleoside triphosphates as substrates.</text>
</comment>
<dbReference type="HAMAP" id="MF_01324">
    <property type="entry name" value="RNApol_bact_RpoC2"/>
    <property type="match status" value="1"/>
</dbReference>
<dbReference type="GO" id="GO:0009507">
    <property type="term" value="C:chloroplast"/>
    <property type="evidence" value="ECO:0007669"/>
    <property type="project" value="UniProtKB-SubCell"/>
</dbReference>
<keyword evidence="12" id="KW-0150">Chloroplast</keyword>
<dbReference type="GO" id="GO:0008270">
    <property type="term" value="F:zinc ion binding"/>
    <property type="evidence" value="ECO:0007669"/>
    <property type="project" value="UniProtKB-UniRule"/>
</dbReference>
<comment type="similarity">
    <text evidence="8">Belongs to the RNA polymerase beta' chain family. RpoC2 subfamily.</text>
</comment>
<evidence type="ECO:0000256" key="4">
    <source>
        <dbReference type="ARBA" id="ARBA00022695"/>
    </source>
</evidence>
<keyword evidence="6 8" id="KW-0862">Zinc</keyword>
<comment type="catalytic activity">
    <reaction evidence="8">
        <text>RNA(n) + a ribonucleoside 5'-triphosphate = RNA(n+1) + diphosphate</text>
        <dbReference type="Rhea" id="RHEA:21248"/>
        <dbReference type="Rhea" id="RHEA-COMP:14527"/>
        <dbReference type="Rhea" id="RHEA-COMP:17342"/>
        <dbReference type="ChEBI" id="CHEBI:33019"/>
        <dbReference type="ChEBI" id="CHEBI:61557"/>
        <dbReference type="ChEBI" id="CHEBI:140395"/>
        <dbReference type="EC" id="2.7.7.6"/>
    </reaction>
</comment>
<evidence type="ECO:0000256" key="5">
    <source>
        <dbReference type="ARBA" id="ARBA00022723"/>
    </source>
</evidence>
<evidence type="ECO:0000256" key="3">
    <source>
        <dbReference type="ARBA" id="ARBA00022679"/>
    </source>
</evidence>
<proteinExistence type="inferred from homology"/>
<dbReference type="Gene3D" id="1.10.132.30">
    <property type="match status" value="1"/>
</dbReference>
<feature type="domain" description="RNA polymerase Rpb1" evidence="11">
    <location>
        <begin position="99"/>
        <end position="165"/>
    </location>
</feature>
<dbReference type="InterPro" id="IPR007081">
    <property type="entry name" value="RNA_pol_Rpb1_5"/>
</dbReference>
<evidence type="ECO:0000259" key="9">
    <source>
        <dbReference type="Pfam" id="PF04983"/>
    </source>
</evidence>
<feature type="binding site" evidence="8">
    <location>
        <position position="314"/>
    </location>
    <ligand>
        <name>Zn(2+)</name>
        <dbReference type="ChEBI" id="CHEBI:29105"/>
    </ligand>
</feature>
<comment type="subunit">
    <text evidence="8">In plastids the minimal PEP RNA polymerase catalytic core is composed of four subunits: alpha, beta, beta', and beta''. When a (nuclear-encoded) sigma factor is associated with the core the holoenzyme is formed, which can initiate transcription.</text>
</comment>
<dbReference type="PANTHER" id="PTHR19376">
    <property type="entry name" value="DNA-DIRECTED RNA POLYMERASE"/>
    <property type="match status" value="1"/>
</dbReference>
<comment type="subcellular location">
    <subcellularLocation>
        <location evidence="8">Plastid</location>
        <location evidence="8">Chloroplast</location>
    </subcellularLocation>
</comment>
<protein>
    <recommendedName>
        <fullName evidence="8">DNA-directed RNA polymerase subunit beta''</fullName>
        <ecNumber evidence="8">2.7.7.6</ecNumber>
    </recommendedName>
    <alternativeName>
        <fullName evidence="8">PEP</fullName>
    </alternativeName>
    <alternativeName>
        <fullName evidence="8">Plastid-encoded RNA polymerase subunit beta''</fullName>
        <shortName evidence="8">RNA polymerase subunit beta''</shortName>
    </alternativeName>
</protein>
<evidence type="ECO:0000256" key="2">
    <source>
        <dbReference type="ARBA" id="ARBA00022640"/>
    </source>
</evidence>
<accession>A0A6H1U7L6</accession>
<evidence type="ECO:0000259" key="11">
    <source>
        <dbReference type="Pfam" id="PF05000"/>
    </source>
</evidence>